<proteinExistence type="inferred from homology"/>
<dbReference type="Gene3D" id="3.30.530.20">
    <property type="match status" value="1"/>
</dbReference>
<dbReference type="InterPro" id="IPR013538">
    <property type="entry name" value="ASHA1/2-like_C"/>
</dbReference>
<sequence length="158" mass="16634">MAGSAGSKGSTVTSGSAGAAASIGLTGDAGWEIGVSKTLAHPPGAVWDFITGPEGLSCWLGDGVDLHDADRGQSFETADGTVGEVRSHRPGDRIRITWRPPGWDHDTTVQVAVSPARGASERAVLRFHQERLAGPEERERQRAHWRAVMESVVAALDG</sequence>
<keyword evidence="4" id="KW-1185">Reference proteome</keyword>
<evidence type="ECO:0000259" key="2">
    <source>
        <dbReference type="Pfam" id="PF08327"/>
    </source>
</evidence>
<dbReference type="Pfam" id="PF08327">
    <property type="entry name" value="AHSA1"/>
    <property type="match status" value="1"/>
</dbReference>
<evidence type="ECO:0000256" key="1">
    <source>
        <dbReference type="ARBA" id="ARBA00006817"/>
    </source>
</evidence>
<evidence type="ECO:0000313" key="4">
    <source>
        <dbReference type="Proteomes" id="UP000254425"/>
    </source>
</evidence>
<gene>
    <name evidence="3" type="ORF">DVA86_31765</name>
</gene>
<dbReference type="EMBL" id="CP031320">
    <property type="protein sequence ID" value="AXK37810.1"/>
    <property type="molecule type" value="Genomic_DNA"/>
</dbReference>
<dbReference type="InterPro" id="IPR023393">
    <property type="entry name" value="START-like_dom_sf"/>
</dbReference>
<evidence type="ECO:0000313" key="3">
    <source>
        <dbReference type="EMBL" id="AXK37810.1"/>
    </source>
</evidence>
<protein>
    <submittedName>
        <fullName evidence="3">SRPBCC domain-containing protein</fullName>
    </submittedName>
</protein>
<comment type="similarity">
    <text evidence="1">Belongs to the AHA1 family.</text>
</comment>
<accession>A0A345Y1P4</accession>
<feature type="domain" description="Activator of Hsp90 ATPase homologue 1/2-like C-terminal" evidence="2">
    <location>
        <begin position="41"/>
        <end position="156"/>
    </location>
</feature>
<organism evidence="3 4">
    <name type="scientific">Streptomyces armeniacus</name>
    <dbReference type="NCBI Taxonomy" id="83291"/>
    <lineage>
        <taxon>Bacteria</taxon>
        <taxon>Bacillati</taxon>
        <taxon>Actinomycetota</taxon>
        <taxon>Actinomycetes</taxon>
        <taxon>Kitasatosporales</taxon>
        <taxon>Streptomycetaceae</taxon>
        <taxon>Streptomyces</taxon>
    </lineage>
</organism>
<reference evidence="3 4" key="1">
    <citation type="submission" date="2018-07" db="EMBL/GenBank/DDBJ databases">
        <title>Draft genome of the type strain Streptomyces armeniacus ATCC 15676.</title>
        <authorList>
            <person name="Labana P."/>
            <person name="Gosse J.T."/>
            <person name="Boddy C.N."/>
        </authorList>
    </citation>
    <scope>NUCLEOTIDE SEQUENCE [LARGE SCALE GENOMIC DNA]</scope>
    <source>
        <strain evidence="3 4">ATCC 15676</strain>
    </source>
</reference>
<dbReference type="CDD" id="cd07814">
    <property type="entry name" value="SRPBCC_CalC_Aha1-like"/>
    <property type="match status" value="1"/>
</dbReference>
<dbReference type="AlphaFoldDB" id="A0A345Y1P4"/>
<dbReference type="Proteomes" id="UP000254425">
    <property type="component" value="Chromosome"/>
</dbReference>
<name>A0A345Y1P4_9ACTN</name>
<dbReference type="KEGG" id="sarm:DVA86_31765"/>
<dbReference type="SUPFAM" id="SSF55961">
    <property type="entry name" value="Bet v1-like"/>
    <property type="match status" value="1"/>
</dbReference>